<keyword evidence="5" id="KW-0812">Transmembrane</keyword>
<feature type="transmembrane region" description="Helical" evidence="5">
    <location>
        <begin position="161"/>
        <end position="186"/>
    </location>
</feature>
<dbReference type="PRINTS" id="PR01397">
    <property type="entry name" value="DHBDHDRGNASE"/>
</dbReference>
<dbReference type="Gene3D" id="3.40.50.720">
    <property type="entry name" value="NAD(P)-binding Rossmann-like Domain"/>
    <property type="match status" value="2"/>
</dbReference>
<dbReference type="GO" id="GO:0019290">
    <property type="term" value="P:siderophore biosynthetic process"/>
    <property type="evidence" value="ECO:0007669"/>
    <property type="project" value="InterPro"/>
</dbReference>
<dbReference type="InterPro" id="IPR000620">
    <property type="entry name" value="EamA_dom"/>
</dbReference>
<dbReference type="Pfam" id="PF00892">
    <property type="entry name" value="EamA"/>
    <property type="match status" value="1"/>
</dbReference>
<protein>
    <recommendedName>
        <fullName evidence="2">3-oxoacyl-[acyl-carrier-protein] reductase</fullName>
        <ecNumber evidence="2">1.1.1.100</ecNumber>
    </recommendedName>
</protein>
<dbReference type="GO" id="GO:0016020">
    <property type="term" value="C:membrane"/>
    <property type="evidence" value="ECO:0007669"/>
    <property type="project" value="InterPro"/>
</dbReference>
<dbReference type="GO" id="GO:0004316">
    <property type="term" value="F:3-oxoacyl-[acyl-carrier-protein] reductase (NADPH) activity"/>
    <property type="evidence" value="ECO:0007669"/>
    <property type="project" value="UniProtKB-EC"/>
</dbReference>
<sequence>MNKTAASTGESPRPALQPLRDSPRKGVATGLVLATLGAIAFSGKAIIVKLAYRYGVDAVTLIMLRMLFALPLFALMAWWAGRGKPALTGRDWIGVVGLGFSGYYLASFLDFAGLAYISASFERLILYLNPTLVLFFGWLLYRRHPTRPQLLGMVVSYAGVLLVIWLSVLNATLCTAVPVLMVMMAIERIGPAMAAQTGMIGPLSTILMGVGHTRRAVHAVDRGGHRARDRGHFRFHAQGALKPPALLLLFHWRKNMDLGIAGKTALVCGASKGLGYGCAEALVREGVNVVIVARGAEVLEAAAKKLAEVAGGSGNPFVKHVAADITTEAGRAAVFALGHDFDIVVTNAGGPPPGDSATGTARRHGGRHGQARLWPHREHHIELGEVAHRHPGAVERRAQRPHRLRGRRGAHVGGGAGRDHQQPAAWRLRHRPPQGHDGRFRAEVGQDFDTVWEARKKTIPAKRFGTPAEFGAICAFLCSMQAGYMTGQNILADGGAYPGTY</sequence>
<dbReference type="SUPFAM" id="SSF51735">
    <property type="entry name" value="NAD(P)-binding Rossmann-fold domains"/>
    <property type="match status" value="1"/>
</dbReference>
<keyword evidence="8" id="KW-1185">Reference proteome</keyword>
<dbReference type="InterPro" id="IPR037185">
    <property type="entry name" value="EmrE-like"/>
</dbReference>
<feature type="transmembrane region" description="Helical" evidence="5">
    <location>
        <begin position="26"/>
        <end position="47"/>
    </location>
</feature>
<dbReference type="InterPro" id="IPR036291">
    <property type="entry name" value="NAD(P)-bd_dom_sf"/>
</dbReference>
<gene>
    <name evidence="7" type="ORF">DdX_21427</name>
</gene>
<comment type="similarity">
    <text evidence="1">Belongs to the short-chain dehydrogenases/reductases (SDR) family.</text>
</comment>
<feature type="compositionally biased region" description="Basic residues" evidence="4">
    <location>
        <begin position="399"/>
        <end position="410"/>
    </location>
</feature>
<dbReference type="InterPro" id="IPR050259">
    <property type="entry name" value="SDR"/>
</dbReference>
<evidence type="ECO:0000256" key="1">
    <source>
        <dbReference type="ARBA" id="ARBA00006484"/>
    </source>
</evidence>
<evidence type="ECO:0000313" key="7">
    <source>
        <dbReference type="EMBL" id="KAI1692125.1"/>
    </source>
</evidence>
<comment type="catalytic activity">
    <reaction evidence="3">
        <text>a (3R)-hydroxyacyl-[ACP] + NADP(+) = a 3-oxoacyl-[ACP] + NADPH + H(+)</text>
        <dbReference type="Rhea" id="RHEA:17397"/>
        <dbReference type="Rhea" id="RHEA-COMP:9916"/>
        <dbReference type="Rhea" id="RHEA-COMP:9945"/>
        <dbReference type="ChEBI" id="CHEBI:15378"/>
        <dbReference type="ChEBI" id="CHEBI:57783"/>
        <dbReference type="ChEBI" id="CHEBI:58349"/>
        <dbReference type="ChEBI" id="CHEBI:78776"/>
        <dbReference type="ChEBI" id="CHEBI:78827"/>
        <dbReference type="EC" id="1.1.1.100"/>
    </reaction>
</comment>
<evidence type="ECO:0000256" key="4">
    <source>
        <dbReference type="SAM" id="MobiDB-lite"/>
    </source>
</evidence>
<accession>A0AAD4MFJ6</accession>
<evidence type="ECO:0000256" key="3">
    <source>
        <dbReference type="ARBA" id="ARBA00048508"/>
    </source>
</evidence>
<dbReference type="InterPro" id="IPR003560">
    <property type="entry name" value="DHB_DH"/>
</dbReference>
<dbReference type="AlphaFoldDB" id="A0AAD4MFJ6"/>
<feature type="transmembrane region" description="Helical" evidence="5">
    <location>
        <begin position="92"/>
        <end position="117"/>
    </location>
</feature>
<feature type="transmembrane region" description="Helical" evidence="5">
    <location>
        <begin position="59"/>
        <end position="80"/>
    </location>
</feature>
<keyword evidence="5" id="KW-1133">Transmembrane helix</keyword>
<dbReference type="EC" id="1.1.1.100" evidence="2"/>
<organism evidence="7 8">
    <name type="scientific">Ditylenchus destructor</name>
    <dbReference type="NCBI Taxonomy" id="166010"/>
    <lineage>
        <taxon>Eukaryota</taxon>
        <taxon>Metazoa</taxon>
        <taxon>Ecdysozoa</taxon>
        <taxon>Nematoda</taxon>
        <taxon>Chromadorea</taxon>
        <taxon>Rhabditida</taxon>
        <taxon>Tylenchina</taxon>
        <taxon>Tylenchomorpha</taxon>
        <taxon>Sphaerularioidea</taxon>
        <taxon>Anguinidae</taxon>
        <taxon>Anguininae</taxon>
        <taxon>Ditylenchus</taxon>
    </lineage>
</organism>
<dbReference type="InterPro" id="IPR002347">
    <property type="entry name" value="SDR_fam"/>
</dbReference>
<feature type="compositionally biased region" description="Polar residues" evidence="4">
    <location>
        <begin position="1"/>
        <end position="10"/>
    </location>
</feature>
<evidence type="ECO:0000313" key="8">
    <source>
        <dbReference type="Proteomes" id="UP001201812"/>
    </source>
</evidence>
<dbReference type="Proteomes" id="UP001201812">
    <property type="component" value="Unassembled WGS sequence"/>
</dbReference>
<evidence type="ECO:0000256" key="5">
    <source>
        <dbReference type="SAM" id="Phobius"/>
    </source>
</evidence>
<dbReference type="GO" id="GO:0008667">
    <property type="term" value="F:2,3-dihydro-2,3-dihydroxybenzoate dehydrogenase activity"/>
    <property type="evidence" value="ECO:0007669"/>
    <property type="project" value="InterPro"/>
</dbReference>
<dbReference type="Pfam" id="PF00106">
    <property type="entry name" value="adh_short"/>
    <property type="match status" value="1"/>
</dbReference>
<dbReference type="Pfam" id="PF13561">
    <property type="entry name" value="adh_short_C2"/>
    <property type="match status" value="1"/>
</dbReference>
<dbReference type="PANTHER" id="PTHR42879">
    <property type="entry name" value="3-OXOACYL-(ACYL-CARRIER-PROTEIN) REDUCTASE"/>
    <property type="match status" value="1"/>
</dbReference>
<keyword evidence="5" id="KW-0472">Membrane</keyword>
<dbReference type="PANTHER" id="PTHR42879:SF6">
    <property type="entry name" value="NADPH-DEPENDENT REDUCTASE BACG"/>
    <property type="match status" value="1"/>
</dbReference>
<feature type="region of interest" description="Disordered" evidence="4">
    <location>
        <begin position="1"/>
        <end position="22"/>
    </location>
</feature>
<dbReference type="SUPFAM" id="SSF103481">
    <property type="entry name" value="Multidrug resistance efflux transporter EmrE"/>
    <property type="match status" value="1"/>
</dbReference>
<proteinExistence type="inferred from homology"/>
<feature type="domain" description="EamA" evidence="6">
    <location>
        <begin position="29"/>
        <end position="164"/>
    </location>
</feature>
<evidence type="ECO:0000259" key="6">
    <source>
        <dbReference type="Pfam" id="PF00892"/>
    </source>
</evidence>
<name>A0AAD4MFJ6_9BILA</name>
<dbReference type="EMBL" id="JAKKPZ010000820">
    <property type="protein sequence ID" value="KAI1692125.1"/>
    <property type="molecule type" value="Genomic_DNA"/>
</dbReference>
<feature type="transmembrane region" description="Helical" evidence="5">
    <location>
        <begin position="124"/>
        <end position="141"/>
    </location>
</feature>
<evidence type="ECO:0000256" key="2">
    <source>
        <dbReference type="ARBA" id="ARBA00012948"/>
    </source>
</evidence>
<reference evidence="7" key="1">
    <citation type="submission" date="2022-01" db="EMBL/GenBank/DDBJ databases">
        <title>Genome Sequence Resource for Two Populations of Ditylenchus destructor, the Migratory Endoparasitic Phytonematode.</title>
        <authorList>
            <person name="Zhang H."/>
            <person name="Lin R."/>
            <person name="Xie B."/>
        </authorList>
    </citation>
    <scope>NUCLEOTIDE SEQUENCE</scope>
    <source>
        <strain evidence="7">BazhouSP</strain>
    </source>
</reference>
<feature type="region of interest" description="Disordered" evidence="4">
    <location>
        <begin position="395"/>
        <end position="424"/>
    </location>
</feature>
<comment type="caution">
    <text evidence="7">The sequence shown here is derived from an EMBL/GenBank/DDBJ whole genome shotgun (WGS) entry which is preliminary data.</text>
</comment>